<gene>
    <name evidence="1" type="ORF">MLD38_027277</name>
</gene>
<proteinExistence type="predicted"/>
<dbReference type="Proteomes" id="UP001057402">
    <property type="component" value="Chromosome 7"/>
</dbReference>
<organism evidence="1 2">
    <name type="scientific">Melastoma candidum</name>
    <dbReference type="NCBI Taxonomy" id="119954"/>
    <lineage>
        <taxon>Eukaryota</taxon>
        <taxon>Viridiplantae</taxon>
        <taxon>Streptophyta</taxon>
        <taxon>Embryophyta</taxon>
        <taxon>Tracheophyta</taxon>
        <taxon>Spermatophyta</taxon>
        <taxon>Magnoliopsida</taxon>
        <taxon>eudicotyledons</taxon>
        <taxon>Gunneridae</taxon>
        <taxon>Pentapetalae</taxon>
        <taxon>rosids</taxon>
        <taxon>malvids</taxon>
        <taxon>Myrtales</taxon>
        <taxon>Melastomataceae</taxon>
        <taxon>Melastomatoideae</taxon>
        <taxon>Melastomateae</taxon>
        <taxon>Melastoma</taxon>
    </lineage>
</organism>
<reference evidence="2" key="1">
    <citation type="journal article" date="2023" name="Front. Plant Sci.">
        <title>Chromosomal-level genome assembly of Melastoma candidum provides insights into trichome evolution.</title>
        <authorList>
            <person name="Zhong Y."/>
            <person name="Wu W."/>
            <person name="Sun C."/>
            <person name="Zou P."/>
            <person name="Liu Y."/>
            <person name="Dai S."/>
            <person name="Zhou R."/>
        </authorList>
    </citation>
    <scope>NUCLEOTIDE SEQUENCE [LARGE SCALE GENOMIC DNA]</scope>
</reference>
<accession>A0ACB9P4I9</accession>
<evidence type="ECO:0000313" key="2">
    <source>
        <dbReference type="Proteomes" id="UP001057402"/>
    </source>
</evidence>
<keyword evidence="2" id="KW-1185">Reference proteome</keyword>
<dbReference type="EMBL" id="CM042886">
    <property type="protein sequence ID" value="KAI4342684.1"/>
    <property type="molecule type" value="Genomic_DNA"/>
</dbReference>
<comment type="caution">
    <text evidence="1">The sequence shown here is derived from an EMBL/GenBank/DDBJ whole genome shotgun (WGS) entry which is preliminary data.</text>
</comment>
<protein>
    <submittedName>
        <fullName evidence="1">Uncharacterized protein</fullName>
    </submittedName>
</protein>
<name>A0ACB9P4I9_9MYRT</name>
<sequence length="460" mass="52842">MDAQTIITEDLKSTYIILQKNGKEVIVGVHARFHSQSRLGRKPVVVVDDSESISIRYLQMQWALGKQSWQYLLYLLDLDELETHSLPDSISVIVHYGGERTNDPRAISEHDVVLTTYGVLASALKNDGEESIYHRVEWHRVVLDEAHTIKSLKTQIARATFTLTASCRWCLTGTPIQNNLQDLYSLFCFLNVEPWCNWAWWSKYIQQPYDSGDSRGLMRVKAILRPLMLRRSKETKDKDGRLIVVLPPIDIRVIECEQSETEQDFYGALFRRSKVQFDQFVAQGKVLHNYASILELLLRLRQCCNHPYLAMSRGNSHEYTDLGKLARKFLETTADLAALNQIIPSRAYVEEVVEGLNKECPICLESADDPVLTPCAHRIVVQKADLITCPSESRFRVDIEKDWKESSKVSKLLEYLERISKSGSRRKSIVFSQGTSFLDLLEIPLRRRKICCLRFDGKLS</sequence>
<evidence type="ECO:0000313" key="1">
    <source>
        <dbReference type="EMBL" id="KAI4342684.1"/>
    </source>
</evidence>